<reference evidence="2 3" key="1">
    <citation type="submission" date="2013-12" db="EMBL/GenBank/DDBJ databases">
        <authorList>
            <consortium name="DOE Joint Genome Institute"/>
            <person name="Muyzer G."/>
            <person name="Huntemann M."/>
            <person name="Han J."/>
            <person name="Chen A."/>
            <person name="Kyrpides N."/>
            <person name="Mavromatis K."/>
            <person name="Markowitz V."/>
            <person name="Palaniappan K."/>
            <person name="Ivanova N."/>
            <person name="Schaumberg A."/>
            <person name="Pati A."/>
            <person name="Liolios K."/>
            <person name="Nordberg H.P."/>
            <person name="Cantor M.N."/>
            <person name="Hua S.X."/>
            <person name="Woyke T."/>
        </authorList>
    </citation>
    <scope>NUCLEOTIDE SEQUENCE [LARGE SCALE GENOMIC DNA]</scope>
    <source>
        <strain evidence="2 3">ARh 1</strain>
    </source>
</reference>
<evidence type="ECO:0000313" key="3">
    <source>
        <dbReference type="Proteomes" id="UP000005289"/>
    </source>
</evidence>
<evidence type="ECO:0000256" key="1">
    <source>
        <dbReference type="SAM" id="MobiDB-lite"/>
    </source>
</evidence>
<organism evidence="2 3">
    <name type="scientific">Thioalkalivibrio paradoxus ARh 1</name>
    <dbReference type="NCBI Taxonomy" id="713585"/>
    <lineage>
        <taxon>Bacteria</taxon>
        <taxon>Pseudomonadati</taxon>
        <taxon>Pseudomonadota</taxon>
        <taxon>Gammaproteobacteria</taxon>
        <taxon>Chromatiales</taxon>
        <taxon>Ectothiorhodospiraceae</taxon>
        <taxon>Thioalkalivibrio</taxon>
    </lineage>
</organism>
<keyword evidence="3" id="KW-1185">Reference proteome</keyword>
<dbReference type="Proteomes" id="UP000005289">
    <property type="component" value="Chromosome"/>
</dbReference>
<accession>W0DEZ6</accession>
<name>W0DEZ6_9GAMM</name>
<sequence>MAAPTGRKPGRPRNLGRQTRLALHDRLAPEIPGLIEGMIRQAKLGDSRAIAWCLDRALGPGSLPADG</sequence>
<feature type="region of interest" description="Disordered" evidence="1">
    <location>
        <begin position="1"/>
        <end position="20"/>
    </location>
</feature>
<dbReference type="HOGENOM" id="CLU_2811136_0_0_6"/>
<dbReference type="STRING" id="713585.THITH_01605"/>
<evidence type="ECO:0000313" key="2">
    <source>
        <dbReference type="EMBL" id="AHE97184.1"/>
    </source>
</evidence>
<protein>
    <submittedName>
        <fullName evidence="2">Uncharacterized protein</fullName>
    </submittedName>
</protein>
<dbReference type="AlphaFoldDB" id="W0DEZ6"/>
<dbReference type="KEGG" id="tti:THITH_01605"/>
<proteinExistence type="predicted"/>
<gene>
    <name evidence="2" type="ORF">THITH_01605</name>
</gene>
<dbReference type="EMBL" id="CP007029">
    <property type="protein sequence ID" value="AHE97184.1"/>
    <property type="molecule type" value="Genomic_DNA"/>
</dbReference>